<dbReference type="RefSeq" id="WP_089556498.1">
    <property type="nucleotide sequence ID" value="NZ_CP022474.1"/>
</dbReference>
<keyword evidence="2" id="KW-0812">Transmembrane</keyword>
<evidence type="ECO:0000256" key="2">
    <source>
        <dbReference type="SAM" id="Phobius"/>
    </source>
</evidence>
<sequence length="385" mass="43265">MRFFFAVLFVISIISTCFIGYLVITASKSTMGNLKKYLLVSSLILLISALGTIFIQPAASSFGELVKITSHKSDTGGFDTDNSGNFTLKGVALRKTTIVLKDDLDDDYPVKTKHLKKNEHFSFQFHLNKKEDVINLTLHIKDGKRKFKKDIDIFNDSDAYNKYADEQFEKDEKAEKESKTKKNTDSSSESQIASSSSESKSNSSEVTKTPTNYDSLKISKSVKGSTFSGANIRNDVLTFIIKDDQAYTGIGGFKLEQKQLLREIEQTIQTYRSNPLASNGMIFTGARYELDDGSRSPVITLYFDSNSLSTMPDFSMKSADYAKEYDDPTRLLDYATNHYIDGMFLKNVIKSKGIYENKKLIKNGDETPDWIIDIESGETLTKPLK</sequence>
<keyword evidence="2" id="KW-1133">Transmembrane helix</keyword>
<feature type="compositionally biased region" description="Basic and acidic residues" evidence="1">
    <location>
        <begin position="168"/>
        <end position="184"/>
    </location>
</feature>
<feature type="transmembrane region" description="Helical" evidence="2">
    <location>
        <begin position="37"/>
        <end position="55"/>
    </location>
</feature>
<feature type="transmembrane region" description="Helical" evidence="2">
    <location>
        <begin position="6"/>
        <end position="25"/>
    </location>
</feature>
<reference evidence="3 4" key="1">
    <citation type="submission" date="2017-07" db="EMBL/GenBank/DDBJ databases">
        <title>Lactobacillus curvatus MRS6 whole genome.</title>
        <authorList>
            <person name="Jans C."/>
            <person name="Lagler S."/>
            <person name="Lacroix C."/>
            <person name="Meile L."/>
            <person name="Stevens M.J.A."/>
        </authorList>
    </citation>
    <scope>NUCLEOTIDE SEQUENCE [LARGE SCALE GENOMIC DNA]</scope>
    <source>
        <strain evidence="3 4">MRS6</strain>
    </source>
</reference>
<gene>
    <name evidence="3" type="ORF">CG419_03745</name>
</gene>
<proteinExistence type="predicted"/>
<evidence type="ECO:0000256" key="1">
    <source>
        <dbReference type="SAM" id="MobiDB-lite"/>
    </source>
</evidence>
<protein>
    <submittedName>
        <fullName evidence="3">Uncharacterized protein</fullName>
    </submittedName>
</protein>
<evidence type="ECO:0000313" key="4">
    <source>
        <dbReference type="Proteomes" id="UP000199749"/>
    </source>
</evidence>
<dbReference type="AlphaFoldDB" id="A0AAC9UMD0"/>
<dbReference type="Proteomes" id="UP000199749">
    <property type="component" value="Chromosome"/>
</dbReference>
<dbReference type="EMBL" id="CP022474">
    <property type="protein sequence ID" value="ASN59788.1"/>
    <property type="molecule type" value="Genomic_DNA"/>
</dbReference>
<keyword evidence="2" id="KW-0472">Membrane</keyword>
<name>A0AAC9UMD0_LATCU</name>
<evidence type="ECO:0000313" key="3">
    <source>
        <dbReference type="EMBL" id="ASN59788.1"/>
    </source>
</evidence>
<accession>A0AAC9UMD0</accession>
<feature type="compositionally biased region" description="Low complexity" evidence="1">
    <location>
        <begin position="186"/>
        <end position="205"/>
    </location>
</feature>
<organism evidence="3 4">
    <name type="scientific">Latilactobacillus curvatus</name>
    <name type="common">Lactobacillus curvatus</name>
    <dbReference type="NCBI Taxonomy" id="28038"/>
    <lineage>
        <taxon>Bacteria</taxon>
        <taxon>Bacillati</taxon>
        <taxon>Bacillota</taxon>
        <taxon>Bacilli</taxon>
        <taxon>Lactobacillales</taxon>
        <taxon>Lactobacillaceae</taxon>
        <taxon>Latilactobacillus</taxon>
    </lineage>
</organism>
<feature type="region of interest" description="Disordered" evidence="1">
    <location>
        <begin position="168"/>
        <end position="210"/>
    </location>
</feature>